<keyword evidence="3" id="KW-1185">Reference proteome</keyword>
<proteinExistence type="predicted"/>
<reference evidence="2" key="1">
    <citation type="journal article" date="2020" name="Microb. Genom.">
        <title>Genetic diversity of clinical and environmental Mucorales isolates obtained from an investigation of mucormycosis cases among solid organ transplant recipients.</title>
        <authorList>
            <person name="Nguyen M.H."/>
            <person name="Kaul D."/>
            <person name="Muto C."/>
            <person name="Cheng S.J."/>
            <person name="Richter R.A."/>
            <person name="Bruno V.M."/>
            <person name="Liu G."/>
            <person name="Beyhan S."/>
            <person name="Sundermann A.J."/>
            <person name="Mounaud S."/>
            <person name="Pasculle A.W."/>
            <person name="Nierman W.C."/>
            <person name="Driscoll E."/>
            <person name="Cumbie R."/>
            <person name="Clancy C.J."/>
            <person name="Dupont C.L."/>
        </authorList>
    </citation>
    <scope>NUCLEOTIDE SEQUENCE</scope>
    <source>
        <strain evidence="2">GL11</strain>
    </source>
</reference>
<dbReference type="PANTHER" id="PTHR43591:SF24">
    <property type="entry name" value="2-METHOXY-6-POLYPRENYL-1,4-BENZOQUINOL METHYLASE, MITOCHONDRIAL"/>
    <property type="match status" value="1"/>
</dbReference>
<dbReference type="OrthoDB" id="2013972at2759"/>
<name>A0A9P6WZE9_RHIOR</name>
<accession>A0A9P6WZE9</accession>
<dbReference type="SUPFAM" id="SSF53335">
    <property type="entry name" value="S-adenosyl-L-methionine-dependent methyltransferases"/>
    <property type="match status" value="1"/>
</dbReference>
<comment type="caution">
    <text evidence="2">The sequence shown here is derived from an EMBL/GenBank/DDBJ whole genome shotgun (WGS) entry which is preliminary data.</text>
</comment>
<protein>
    <recommendedName>
        <fullName evidence="1">Methyltransferase domain-containing protein</fullName>
    </recommendedName>
</protein>
<dbReference type="GO" id="GO:0008168">
    <property type="term" value="F:methyltransferase activity"/>
    <property type="evidence" value="ECO:0007669"/>
    <property type="project" value="TreeGrafter"/>
</dbReference>
<dbReference type="EMBL" id="JAANQT010002896">
    <property type="protein sequence ID" value="KAG1301691.1"/>
    <property type="molecule type" value="Genomic_DNA"/>
</dbReference>
<evidence type="ECO:0000259" key="1">
    <source>
        <dbReference type="Pfam" id="PF13649"/>
    </source>
</evidence>
<dbReference type="InterPro" id="IPR041698">
    <property type="entry name" value="Methyltransf_25"/>
</dbReference>
<dbReference type="AlphaFoldDB" id="A0A9P6WZE9"/>
<evidence type="ECO:0000313" key="2">
    <source>
        <dbReference type="EMBL" id="KAG1301691.1"/>
    </source>
</evidence>
<dbReference type="Pfam" id="PF13649">
    <property type="entry name" value="Methyltransf_25"/>
    <property type="match status" value="1"/>
</dbReference>
<feature type="domain" description="Methyltransferase" evidence="1">
    <location>
        <begin position="97"/>
        <end position="188"/>
    </location>
</feature>
<organism evidence="2 3">
    <name type="scientific">Rhizopus oryzae</name>
    <name type="common">Mucormycosis agent</name>
    <name type="synonym">Rhizopus arrhizus var. delemar</name>
    <dbReference type="NCBI Taxonomy" id="64495"/>
    <lineage>
        <taxon>Eukaryota</taxon>
        <taxon>Fungi</taxon>
        <taxon>Fungi incertae sedis</taxon>
        <taxon>Mucoromycota</taxon>
        <taxon>Mucoromycotina</taxon>
        <taxon>Mucoromycetes</taxon>
        <taxon>Mucorales</taxon>
        <taxon>Mucorineae</taxon>
        <taxon>Rhizopodaceae</taxon>
        <taxon>Rhizopus</taxon>
    </lineage>
</organism>
<evidence type="ECO:0000313" key="3">
    <source>
        <dbReference type="Proteomes" id="UP000716291"/>
    </source>
</evidence>
<dbReference type="PANTHER" id="PTHR43591">
    <property type="entry name" value="METHYLTRANSFERASE"/>
    <property type="match status" value="1"/>
</dbReference>
<gene>
    <name evidence="2" type="ORF">G6F64_011578</name>
</gene>
<dbReference type="Gene3D" id="3.40.50.150">
    <property type="entry name" value="Vaccinia Virus protein VP39"/>
    <property type="match status" value="1"/>
</dbReference>
<dbReference type="Proteomes" id="UP000716291">
    <property type="component" value="Unassembled WGS sequence"/>
</dbReference>
<dbReference type="CDD" id="cd02440">
    <property type="entry name" value="AdoMet_MTases"/>
    <property type="match status" value="1"/>
</dbReference>
<sequence length="247" mass="28255">MAVLQSSKSKRTVNLESKTMTPTQEATVVDTAVNVEYTAINTDRELHNEESSTYWLPKDDEEQKRLTGQHFLFKEFFEGNISRSVREALDFEKGISVLDVGCGSGVWIMDMINDYPNCTYHGCDIVDTTNKILKVDQFTYNYGNVLVGLPYEDNTFDFVHMRFFALALRKEEWPIALKEAVRVVKPGGRIQLTEPGMRHNLKLPDDNSSAYYKFIKAVRSVAHSKGQDSYIAYQLEKLLTETNMVQI</sequence>
<dbReference type="InterPro" id="IPR029063">
    <property type="entry name" value="SAM-dependent_MTases_sf"/>
</dbReference>